<dbReference type="RefSeq" id="WP_003455467.1">
    <property type="nucleotide sequence ID" value="NZ_CABPRK010000002.1"/>
</dbReference>
<name>A0AAP6WNR5_CLOPF</name>
<dbReference type="PANTHER" id="PTHR30250">
    <property type="entry name" value="PST FAMILY PREDICTED COLANIC ACID TRANSPORTER"/>
    <property type="match status" value="1"/>
</dbReference>
<dbReference type="PANTHER" id="PTHR30250:SF11">
    <property type="entry name" value="O-ANTIGEN TRANSPORTER-RELATED"/>
    <property type="match status" value="1"/>
</dbReference>
<proteinExistence type="predicted"/>
<feature type="transmembrane region" description="Helical" evidence="6">
    <location>
        <begin position="345"/>
        <end position="367"/>
    </location>
</feature>
<feature type="transmembrane region" description="Helical" evidence="6">
    <location>
        <begin position="314"/>
        <end position="333"/>
    </location>
</feature>
<evidence type="ECO:0000256" key="1">
    <source>
        <dbReference type="ARBA" id="ARBA00004651"/>
    </source>
</evidence>
<feature type="transmembrane region" description="Helical" evidence="6">
    <location>
        <begin position="133"/>
        <end position="153"/>
    </location>
</feature>
<evidence type="ECO:0000256" key="4">
    <source>
        <dbReference type="ARBA" id="ARBA00022989"/>
    </source>
</evidence>
<dbReference type="InterPro" id="IPR002797">
    <property type="entry name" value="Polysacc_synth"/>
</dbReference>
<feature type="transmembrane region" description="Helical" evidence="6">
    <location>
        <begin position="52"/>
        <end position="70"/>
    </location>
</feature>
<feature type="transmembrane region" description="Helical" evidence="6">
    <location>
        <begin position="165"/>
        <end position="184"/>
    </location>
</feature>
<sequence>MNKMVLGIFNKIKKNKIANNFIVLLTGEGIVALMGMASMALIIKAIGLEFNGMIISIQTYCLLMNNIFGFKSFQALIKYLSKCLNNDDLTKAEEYIYQSYMLDIIAALISVISSIVFLNIYARYMEWNDELIFYSYFFIFSSIFQVQGTPIGILRTFNKFNFITYNNVTMSVVRLILYLFGFVLKFQFTYYLFVEVILFILPNIILNYFSFKTLKENNLHKFYKNKLKFDKAFFEFNFYSNISSTIDLPVGTLTTVIINKYLGYTDISIYKIFEKLGGMIGKLGAPLNQIIYPEMSLHIANKDYKKAKRINDKLIAYISILGIVIVCGVIFTYKFWLGIFIPNYNLYVISLIFYFIFIIFVNATSGVHSLFMALDYIKYNIPILLIINFVYLAILYALIIKMGLNGVILALFLQAVAVVMVKFIIMMKNNYLERH</sequence>
<dbReference type="InterPro" id="IPR050833">
    <property type="entry name" value="Poly_Biosynth_Transport"/>
</dbReference>
<dbReference type="GO" id="GO:0005886">
    <property type="term" value="C:plasma membrane"/>
    <property type="evidence" value="ECO:0007669"/>
    <property type="project" value="UniProtKB-SubCell"/>
</dbReference>
<dbReference type="Pfam" id="PF01943">
    <property type="entry name" value="Polysacc_synt"/>
    <property type="match status" value="1"/>
</dbReference>
<comment type="subcellular location">
    <subcellularLocation>
        <location evidence="1">Cell membrane</location>
        <topology evidence="1">Multi-pass membrane protein</topology>
    </subcellularLocation>
</comment>
<feature type="transmembrane region" description="Helical" evidence="6">
    <location>
        <begin position="100"/>
        <end position="121"/>
    </location>
</feature>
<feature type="transmembrane region" description="Helical" evidence="6">
    <location>
        <begin position="379"/>
        <end position="400"/>
    </location>
</feature>
<dbReference type="EMBL" id="JAALLZ010000007">
    <property type="protein sequence ID" value="NGU31203.1"/>
    <property type="molecule type" value="Genomic_DNA"/>
</dbReference>
<feature type="transmembrane region" description="Helical" evidence="6">
    <location>
        <begin position="21"/>
        <end position="46"/>
    </location>
</feature>
<keyword evidence="2" id="KW-1003">Cell membrane</keyword>
<evidence type="ECO:0000313" key="8">
    <source>
        <dbReference type="Proteomes" id="UP000481454"/>
    </source>
</evidence>
<gene>
    <name evidence="7" type="ORF">G6Z34_14025</name>
</gene>
<evidence type="ECO:0000256" key="2">
    <source>
        <dbReference type="ARBA" id="ARBA00022475"/>
    </source>
</evidence>
<keyword evidence="5 6" id="KW-0472">Membrane</keyword>
<comment type="caution">
    <text evidence="7">The sequence shown here is derived from an EMBL/GenBank/DDBJ whole genome shotgun (WGS) entry which is preliminary data.</text>
</comment>
<keyword evidence="3 6" id="KW-0812">Transmembrane</keyword>
<protein>
    <submittedName>
        <fullName evidence="7">Lipopolysaccharide biosynthesis protein</fullName>
    </submittedName>
</protein>
<feature type="transmembrane region" description="Helical" evidence="6">
    <location>
        <begin position="406"/>
        <end position="425"/>
    </location>
</feature>
<accession>A0AAP6WNR5</accession>
<evidence type="ECO:0000256" key="3">
    <source>
        <dbReference type="ARBA" id="ARBA00022692"/>
    </source>
</evidence>
<reference evidence="7 8" key="1">
    <citation type="submission" date="2020-02" db="EMBL/GenBank/DDBJ databases">
        <title>Genomic Insights into the Phylogeny and Genetic Plasticity of the Human and Animal Enteric Pathogen Clostridium perfringens.</title>
        <authorList>
            <person name="Feng Y."/>
            <person name="Hu Y."/>
        </authorList>
    </citation>
    <scope>NUCLEOTIDE SEQUENCE [LARGE SCALE GENOMIC DNA]</scope>
    <source>
        <strain evidence="7 8">CP-40</strain>
    </source>
</reference>
<feature type="transmembrane region" description="Helical" evidence="6">
    <location>
        <begin position="190"/>
        <end position="211"/>
    </location>
</feature>
<dbReference type="AlphaFoldDB" id="A0AAP6WNR5"/>
<evidence type="ECO:0000256" key="6">
    <source>
        <dbReference type="SAM" id="Phobius"/>
    </source>
</evidence>
<keyword evidence="4 6" id="KW-1133">Transmembrane helix</keyword>
<evidence type="ECO:0000256" key="5">
    <source>
        <dbReference type="ARBA" id="ARBA00023136"/>
    </source>
</evidence>
<evidence type="ECO:0000313" key="7">
    <source>
        <dbReference type="EMBL" id="NGU31203.1"/>
    </source>
</evidence>
<organism evidence="7 8">
    <name type="scientific">Clostridium perfringens</name>
    <dbReference type="NCBI Taxonomy" id="1502"/>
    <lineage>
        <taxon>Bacteria</taxon>
        <taxon>Bacillati</taxon>
        <taxon>Bacillota</taxon>
        <taxon>Clostridia</taxon>
        <taxon>Eubacteriales</taxon>
        <taxon>Clostridiaceae</taxon>
        <taxon>Clostridium</taxon>
    </lineage>
</organism>
<dbReference type="Proteomes" id="UP000481454">
    <property type="component" value="Unassembled WGS sequence"/>
</dbReference>